<dbReference type="KEGG" id="shyd:CJD35_16415"/>
<evidence type="ECO:0000259" key="1">
    <source>
        <dbReference type="Pfam" id="PF12680"/>
    </source>
</evidence>
<dbReference type="Gene3D" id="3.10.450.50">
    <property type="match status" value="1"/>
</dbReference>
<dbReference type="Proteomes" id="UP000217141">
    <property type="component" value="Chromosome II"/>
</dbReference>
<accession>A0A249MXZ4</accession>
<organism evidence="2 4">
    <name type="scientific">Sphingobium xenophagum</name>
    <dbReference type="NCBI Taxonomy" id="121428"/>
    <lineage>
        <taxon>Bacteria</taxon>
        <taxon>Pseudomonadati</taxon>
        <taxon>Pseudomonadota</taxon>
        <taxon>Alphaproteobacteria</taxon>
        <taxon>Sphingomonadales</taxon>
        <taxon>Sphingomonadaceae</taxon>
        <taxon>Sphingobium</taxon>
    </lineage>
</organism>
<dbReference type="EMBL" id="BBQY01000035">
    <property type="protein sequence ID" value="GBH32317.1"/>
    <property type="molecule type" value="Genomic_DNA"/>
</dbReference>
<proteinExistence type="predicted"/>
<dbReference type="InterPro" id="IPR032710">
    <property type="entry name" value="NTF2-like_dom_sf"/>
</dbReference>
<gene>
    <name evidence="2" type="ORF">CJD35_16415</name>
    <name evidence="3" type="ORF">MBESOW_P3549</name>
</gene>
<dbReference type="EMBL" id="CP022746">
    <property type="protein sequence ID" value="ASY46085.1"/>
    <property type="molecule type" value="Genomic_DNA"/>
</dbReference>
<evidence type="ECO:0000313" key="5">
    <source>
        <dbReference type="Proteomes" id="UP000290975"/>
    </source>
</evidence>
<evidence type="ECO:0000313" key="4">
    <source>
        <dbReference type="Proteomes" id="UP000217141"/>
    </source>
</evidence>
<evidence type="ECO:0000313" key="2">
    <source>
        <dbReference type="EMBL" id="ASY46085.1"/>
    </source>
</evidence>
<dbReference type="RefSeq" id="WP_017181846.1">
    <property type="nucleotide sequence ID" value="NZ_BBQY01000035.1"/>
</dbReference>
<dbReference type="STRING" id="1192759.GCA_000277525_00978"/>
<protein>
    <submittedName>
        <fullName evidence="2">Nuclear transport factor 2 family protein</fullName>
    </submittedName>
</protein>
<dbReference type="Pfam" id="PF12680">
    <property type="entry name" value="SnoaL_2"/>
    <property type="match status" value="1"/>
</dbReference>
<keyword evidence="5" id="KW-1185">Reference proteome</keyword>
<dbReference type="Proteomes" id="UP000290975">
    <property type="component" value="Unassembled WGS sequence"/>
</dbReference>
<dbReference type="SUPFAM" id="SSF54427">
    <property type="entry name" value="NTF2-like"/>
    <property type="match status" value="1"/>
</dbReference>
<sequence length="133" mass="15285">MNRADYERYAHAFNHRDYDTVFDFYAPDAKIQFFGVDLGTREAFKRFYSFLHAHVIETLTIERFAASENLVALEGIIRVEGIRDLTAEALREQGLDQFAPIRKGEVQEMRQYIHYHVANGHFTSVGCAIVPAA</sequence>
<reference evidence="2 4" key="2">
    <citation type="submission" date="2017-08" db="EMBL/GenBank/DDBJ databases">
        <title>Whole Genome Sequence of Sphingobium hydrophobicum C1: Insights into Adaption to the Electronic-waste Contaminated Sediment.</title>
        <authorList>
            <person name="Song D."/>
            <person name="Chen X."/>
            <person name="Xu M."/>
        </authorList>
    </citation>
    <scope>NUCLEOTIDE SEQUENCE [LARGE SCALE GENOMIC DNA]</scope>
    <source>
        <strain evidence="2 4">C1</strain>
    </source>
</reference>
<name>A0A249MXZ4_SPHXE</name>
<accession>A0A401J6R4</accession>
<evidence type="ECO:0000313" key="3">
    <source>
        <dbReference type="EMBL" id="GBH32317.1"/>
    </source>
</evidence>
<reference evidence="3 5" key="1">
    <citation type="submission" date="2014-12" db="EMBL/GenBank/DDBJ databases">
        <title>Whole genome sequencing of Sphingobium xenophagum OW59.</title>
        <authorList>
            <person name="Ohta Y."/>
            <person name="Nishi S."/>
            <person name="Hatada Y."/>
        </authorList>
    </citation>
    <scope>NUCLEOTIDE SEQUENCE [LARGE SCALE GENOMIC DNA]</scope>
    <source>
        <strain evidence="3 5">OW59</strain>
    </source>
</reference>
<feature type="domain" description="SnoaL-like" evidence="1">
    <location>
        <begin position="7"/>
        <end position="124"/>
    </location>
</feature>
<dbReference type="AlphaFoldDB" id="A0A249MXZ4"/>
<dbReference type="InterPro" id="IPR037401">
    <property type="entry name" value="SnoaL-like"/>
</dbReference>